<feature type="transmembrane region" description="Helical" evidence="7">
    <location>
        <begin position="493"/>
        <end position="514"/>
    </location>
</feature>
<evidence type="ECO:0000256" key="7">
    <source>
        <dbReference type="SAM" id="Phobius"/>
    </source>
</evidence>
<feature type="transmembrane region" description="Helical" evidence="7">
    <location>
        <begin position="6"/>
        <end position="28"/>
    </location>
</feature>
<dbReference type="Proteomes" id="UP001363010">
    <property type="component" value="Unassembled WGS sequence"/>
</dbReference>
<feature type="transmembrane region" description="Helical" evidence="7">
    <location>
        <begin position="264"/>
        <end position="282"/>
    </location>
</feature>
<feature type="transmembrane region" description="Helical" evidence="7">
    <location>
        <begin position="87"/>
        <end position="114"/>
    </location>
</feature>
<dbReference type="InterPro" id="IPR001516">
    <property type="entry name" value="Proton_antipo_N"/>
</dbReference>
<comment type="caution">
    <text evidence="10">The sequence shown here is derived from an EMBL/GenBank/DDBJ whole genome shotgun (WGS) entry which is preliminary data.</text>
</comment>
<evidence type="ECO:0000259" key="9">
    <source>
        <dbReference type="Pfam" id="PF00662"/>
    </source>
</evidence>
<dbReference type="PANTHER" id="PTHR42829:SF2">
    <property type="entry name" value="NADH-UBIQUINONE OXIDOREDUCTASE CHAIN 5"/>
    <property type="match status" value="1"/>
</dbReference>
<organism evidence="10 11">
    <name type="scientific">Variovorax humicola</name>
    <dbReference type="NCBI Taxonomy" id="1769758"/>
    <lineage>
        <taxon>Bacteria</taxon>
        <taxon>Pseudomonadati</taxon>
        <taxon>Pseudomonadota</taxon>
        <taxon>Betaproteobacteria</taxon>
        <taxon>Burkholderiales</taxon>
        <taxon>Comamonadaceae</taxon>
        <taxon>Variovorax</taxon>
    </lineage>
</organism>
<feature type="transmembrane region" description="Helical" evidence="7">
    <location>
        <begin position="350"/>
        <end position="369"/>
    </location>
</feature>
<dbReference type="PANTHER" id="PTHR42829">
    <property type="entry name" value="NADH-UBIQUINONE OXIDOREDUCTASE CHAIN 5"/>
    <property type="match status" value="1"/>
</dbReference>
<feature type="domain" description="NADH-Ubiquinone oxidoreductase (complex I) chain 5 N-terminal" evidence="9">
    <location>
        <begin position="77"/>
        <end position="127"/>
    </location>
</feature>
<dbReference type="EMBL" id="JBBKZV010000004">
    <property type="protein sequence ID" value="MEJ8822444.1"/>
    <property type="molecule type" value="Genomic_DNA"/>
</dbReference>
<dbReference type="NCBIfam" id="NF005141">
    <property type="entry name" value="PRK06590.1"/>
    <property type="match status" value="1"/>
</dbReference>
<feature type="transmembrane region" description="Helical" evidence="7">
    <location>
        <begin position="322"/>
        <end position="344"/>
    </location>
</feature>
<feature type="transmembrane region" description="Helical" evidence="7">
    <location>
        <begin position="126"/>
        <end position="143"/>
    </location>
</feature>
<dbReference type="PRINTS" id="PR01435">
    <property type="entry name" value="NPOXDRDTASE5"/>
</dbReference>
<evidence type="ECO:0000256" key="5">
    <source>
        <dbReference type="RuleBase" id="RU000320"/>
    </source>
</evidence>
<feature type="transmembrane region" description="Helical" evidence="7">
    <location>
        <begin position="558"/>
        <end position="577"/>
    </location>
</feature>
<evidence type="ECO:0000256" key="1">
    <source>
        <dbReference type="ARBA" id="ARBA00004127"/>
    </source>
</evidence>
<keyword evidence="3 7" id="KW-1133">Transmembrane helix</keyword>
<evidence type="ECO:0000256" key="6">
    <source>
        <dbReference type="SAM" id="MobiDB-lite"/>
    </source>
</evidence>
<evidence type="ECO:0000313" key="11">
    <source>
        <dbReference type="Proteomes" id="UP001363010"/>
    </source>
</evidence>
<feature type="transmembrane region" description="Helical" evidence="7">
    <location>
        <begin position="656"/>
        <end position="676"/>
    </location>
</feature>
<evidence type="ECO:0000259" key="8">
    <source>
        <dbReference type="Pfam" id="PF00361"/>
    </source>
</evidence>
<feature type="region of interest" description="Disordered" evidence="6">
    <location>
        <begin position="464"/>
        <end position="486"/>
    </location>
</feature>
<feature type="domain" description="NADH:quinone oxidoreductase/Mrp antiporter transmembrane" evidence="8">
    <location>
        <begin position="143"/>
        <end position="427"/>
    </location>
</feature>
<protein>
    <submittedName>
        <fullName evidence="10">NADH-quinone oxidoreductase subunit L</fullName>
    </submittedName>
</protein>
<feature type="transmembrane region" description="Helical" evidence="7">
    <location>
        <begin position="149"/>
        <end position="168"/>
    </location>
</feature>
<dbReference type="NCBIfam" id="TIGR01974">
    <property type="entry name" value="NDH_I_L"/>
    <property type="match status" value="1"/>
</dbReference>
<feature type="transmembrane region" description="Helical" evidence="7">
    <location>
        <begin position="227"/>
        <end position="243"/>
    </location>
</feature>
<keyword evidence="4 7" id="KW-0472">Membrane</keyword>
<accession>A0ABU8VXA5</accession>
<evidence type="ECO:0000256" key="3">
    <source>
        <dbReference type="ARBA" id="ARBA00022989"/>
    </source>
</evidence>
<evidence type="ECO:0000256" key="2">
    <source>
        <dbReference type="ARBA" id="ARBA00022692"/>
    </source>
</evidence>
<dbReference type="PRINTS" id="PR01434">
    <property type="entry name" value="NADHDHGNASE5"/>
</dbReference>
<evidence type="ECO:0000256" key="4">
    <source>
        <dbReference type="ARBA" id="ARBA00023136"/>
    </source>
</evidence>
<feature type="transmembrane region" description="Helical" evidence="7">
    <location>
        <begin position="430"/>
        <end position="451"/>
    </location>
</feature>
<evidence type="ECO:0000313" key="10">
    <source>
        <dbReference type="EMBL" id="MEJ8822444.1"/>
    </source>
</evidence>
<name>A0ABU8VXA5_9BURK</name>
<reference evidence="10 11" key="1">
    <citation type="submission" date="2024-03" db="EMBL/GenBank/DDBJ databases">
        <title>Novel species of the genus Variovorax.</title>
        <authorList>
            <person name="Liu Q."/>
            <person name="Xin Y.-H."/>
        </authorList>
    </citation>
    <scope>NUCLEOTIDE SEQUENCE [LARGE SCALE GENOMIC DNA]</scope>
    <source>
        <strain evidence="10 11">KACC 18501</strain>
    </source>
</reference>
<dbReference type="Pfam" id="PF00662">
    <property type="entry name" value="Proton_antipo_N"/>
    <property type="match status" value="1"/>
</dbReference>
<feature type="transmembrane region" description="Helical" evidence="7">
    <location>
        <begin position="294"/>
        <end position="315"/>
    </location>
</feature>
<keyword evidence="2 5" id="KW-0812">Transmembrane</keyword>
<dbReference type="Pfam" id="PF00361">
    <property type="entry name" value="Proton_antipo_M"/>
    <property type="match status" value="1"/>
</dbReference>
<dbReference type="Gene3D" id="1.20.5.2700">
    <property type="match status" value="1"/>
</dbReference>
<gene>
    <name evidence="10" type="primary">nuoL</name>
    <name evidence="10" type="ORF">WKW80_10380</name>
</gene>
<comment type="subcellular location">
    <subcellularLocation>
        <location evidence="1">Endomembrane system</location>
        <topology evidence="1">Multi-pass membrane protein</topology>
    </subcellularLocation>
    <subcellularLocation>
        <location evidence="5">Membrane</location>
        <topology evidence="5">Multi-pass membrane protein</topology>
    </subcellularLocation>
</comment>
<dbReference type="InterPro" id="IPR003945">
    <property type="entry name" value="NU5C-like"/>
</dbReference>
<feature type="transmembrane region" description="Helical" evidence="7">
    <location>
        <begin position="389"/>
        <end position="410"/>
    </location>
</feature>
<feature type="transmembrane region" description="Helical" evidence="7">
    <location>
        <begin position="40"/>
        <end position="60"/>
    </location>
</feature>
<sequence>MSATLSASTLLVVPLAPLFGAIVSGVFGTKFAGDRIGRTVTHSLTILGVFIAFVISAMTLKSVVSDEARFNQTIYEWMVVGGLKMEIGFLVDGLTAMMMCVVSFVSLMVHIYTIGYMEDDDGYNRFFAYISLFTFSMLMLVMSNNMLQLFFGWEAVGLVSYLLIGFWYNRPTAIFANLKAFLVNRVGDFGFILGIGLIAAYAGTLSYAEAFAKADSLAKLTFPGTEWMLITVICICLFIGAMGKSAQFPLHVWLPDSMEGPTPISALIHAATMVTAGIFMVARMSPLFELSDTALSVVMVIGAITALFMGFLGIVQNDIKRVVAYSTLSQLGYMTVALGASAYSVAVFHLMTHAFFKALLFLGAGSVIIGMHHNQDIRWMGGVRKYMPITWITSLLGSLALIGTPFFAGFYSKDSIIEAVHESHLWGSGFAYFAVMAGVFVTAFYSFRMYFLVFHGKERYDQNPDAHHDDHHHDAHGHDDHHGHDAKPHESPWVVWLPLVLLAIPSVVIGFMTIEPMLFGEFFKEAIVVDATKHHAMKEMEEAFHGPVAMAMHGFTALPFWLALGGVALSYYMYMINPALPAAIKRMFAPIYALLENKYYMDWFNENVIARATRGLGVGLWKGGDEAVIDGAIVNGSWKLVGRISAAVRWLQTGYIYHYAFAMLLGVFVLMTYFIWVKP</sequence>
<feature type="transmembrane region" description="Helical" evidence="7">
    <location>
        <begin position="189"/>
        <end position="207"/>
    </location>
</feature>
<dbReference type="RefSeq" id="WP_340363484.1">
    <property type="nucleotide sequence ID" value="NZ_JBBKZV010000004.1"/>
</dbReference>
<dbReference type="InterPro" id="IPR001750">
    <property type="entry name" value="ND/Mrp_TM"/>
</dbReference>
<proteinExistence type="predicted"/>
<keyword evidence="11" id="KW-1185">Reference proteome</keyword>
<dbReference type="InterPro" id="IPR018393">
    <property type="entry name" value="NADHpl_OxRdtase_5_subgr"/>
</dbReference>